<feature type="region of interest" description="Disordered" evidence="1">
    <location>
        <begin position="1"/>
        <end position="26"/>
    </location>
</feature>
<dbReference type="EMBL" id="JAVREV010000026">
    <property type="protein sequence ID" value="MDT0447111.1"/>
    <property type="molecule type" value="Genomic_DNA"/>
</dbReference>
<protein>
    <submittedName>
        <fullName evidence="3">Uncharacterized protein</fullName>
    </submittedName>
</protein>
<evidence type="ECO:0000256" key="1">
    <source>
        <dbReference type="SAM" id="MobiDB-lite"/>
    </source>
</evidence>
<evidence type="ECO:0000313" key="3">
    <source>
        <dbReference type="EMBL" id="MDT0447111.1"/>
    </source>
</evidence>
<keyword evidence="2" id="KW-1133">Transmembrane helix</keyword>
<feature type="transmembrane region" description="Helical" evidence="2">
    <location>
        <begin position="73"/>
        <end position="92"/>
    </location>
</feature>
<feature type="compositionally biased region" description="Gly residues" evidence="1">
    <location>
        <begin position="11"/>
        <end position="20"/>
    </location>
</feature>
<gene>
    <name evidence="3" type="ORF">RM779_31630</name>
</gene>
<proteinExistence type="predicted"/>
<evidence type="ECO:0000313" key="4">
    <source>
        <dbReference type="Proteomes" id="UP001183615"/>
    </source>
</evidence>
<accession>A0ABU2SDR2</accession>
<organism evidence="3 4">
    <name type="scientific">Streptomyces johnsoniae</name>
    <dbReference type="NCBI Taxonomy" id="3075532"/>
    <lineage>
        <taxon>Bacteria</taxon>
        <taxon>Bacillati</taxon>
        <taxon>Actinomycetota</taxon>
        <taxon>Actinomycetes</taxon>
        <taxon>Kitasatosporales</taxon>
        <taxon>Streptomycetaceae</taxon>
        <taxon>Streptomyces</taxon>
    </lineage>
</organism>
<comment type="caution">
    <text evidence="3">The sequence shown here is derived from an EMBL/GenBank/DDBJ whole genome shotgun (WGS) entry which is preliminary data.</text>
</comment>
<keyword evidence="2" id="KW-0812">Transmembrane</keyword>
<dbReference type="RefSeq" id="WP_311621232.1">
    <property type="nucleotide sequence ID" value="NZ_JAVREV010000026.1"/>
</dbReference>
<evidence type="ECO:0000256" key="2">
    <source>
        <dbReference type="SAM" id="Phobius"/>
    </source>
</evidence>
<name>A0ABU2SDR2_9ACTN</name>
<keyword evidence="2" id="KW-0472">Membrane</keyword>
<reference evidence="4" key="1">
    <citation type="submission" date="2023-07" db="EMBL/GenBank/DDBJ databases">
        <title>30 novel species of actinomycetes from the DSMZ collection.</title>
        <authorList>
            <person name="Nouioui I."/>
        </authorList>
    </citation>
    <scope>NUCLEOTIDE SEQUENCE [LARGE SCALE GENOMIC DNA]</scope>
    <source>
        <strain evidence="4">DSM 41886</strain>
    </source>
</reference>
<feature type="region of interest" description="Disordered" evidence="1">
    <location>
        <begin position="46"/>
        <end position="66"/>
    </location>
</feature>
<keyword evidence="4" id="KW-1185">Reference proteome</keyword>
<dbReference type="Proteomes" id="UP001183615">
    <property type="component" value="Unassembled WGS sequence"/>
</dbReference>
<sequence length="363" mass="37945">MAGRTDPPDGTPGGAPGAGDGDYPSTVFDESFVKAARLQEYSAQQRLEDHTTAVRSRTPEPVPGSGRVVPKQGIVLALIILMAFAAAIYLGANNPYAARPVVPADRPAAAMVALAPEGEVPAVADPANLYVGTPAEGFGAGAGGVGLPDPRPTDNFSQEQVLTALTLAKEYVVASAMTPNVLAGTTTVPVRDLLGAEQQEQFDSALNDREPVPGGITDWLVLFDAAEAVLVDHQVRVDGAFTFTEISEDVLQVDGRHVFVYALRPAGVAEAPVALFTVQRDLRLQFGEEELRDRTLVLRRADTLAGPMDCAADASAALRPLLAGESAEQRASEGTDPYDLDGERAALCGTFAVSGLPSHPAGH</sequence>